<dbReference type="Pfam" id="PF03936">
    <property type="entry name" value="Terpene_synth_C"/>
    <property type="match status" value="1"/>
</dbReference>
<dbReference type="CDD" id="cd00684">
    <property type="entry name" value="Terpene_cyclase_plant_C1"/>
    <property type="match status" value="1"/>
</dbReference>
<protein>
    <submittedName>
        <fullName evidence="6">Uncharacterized protein</fullName>
    </submittedName>
</protein>
<gene>
    <name evidence="6" type="ORF">HU200_052399</name>
</gene>
<dbReference type="InterPro" id="IPR034741">
    <property type="entry name" value="Terpene_cyclase-like_1_C"/>
</dbReference>
<proteinExistence type="predicted"/>
<dbReference type="PANTHER" id="PTHR31225:SF109">
    <property type="entry name" value="EUDESMANEDIOL SYNTHASE"/>
    <property type="match status" value="1"/>
</dbReference>
<comment type="caution">
    <text evidence="6">The sequence shown here is derived from an EMBL/GenBank/DDBJ whole genome shotgun (WGS) entry which is preliminary data.</text>
</comment>
<organism evidence="6 7">
    <name type="scientific">Digitaria exilis</name>
    <dbReference type="NCBI Taxonomy" id="1010633"/>
    <lineage>
        <taxon>Eukaryota</taxon>
        <taxon>Viridiplantae</taxon>
        <taxon>Streptophyta</taxon>
        <taxon>Embryophyta</taxon>
        <taxon>Tracheophyta</taxon>
        <taxon>Spermatophyta</taxon>
        <taxon>Magnoliopsida</taxon>
        <taxon>Liliopsida</taxon>
        <taxon>Poales</taxon>
        <taxon>Poaceae</taxon>
        <taxon>PACMAD clade</taxon>
        <taxon>Panicoideae</taxon>
        <taxon>Panicodae</taxon>
        <taxon>Paniceae</taxon>
        <taxon>Anthephorinae</taxon>
        <taxon>Digitaria</taxon>
    </lineage>
</organism>
<keyword evidence="3" id="KW-0479">Metal-binding</keyword>
<dbReference type="SFLD" id="SFLDS00005">
    <property type="entry name" value="Isoprenoid_Synthase_Type_I"/>
    <property type="match status" value="1"/>
</dbReference>
<dbReference type="EMBL" id="JACEFO010002284">
    <property type="protein sequence ID" value="KAF8668112.1"/>
    <property type="molecule type" value="Genomic_DNA"/>
</dbReference>
<evidence type="ECO:0000259" key="4">
    <source>
        <dbReference type="Pfam" id="PF01397"/>
    </source>
</evidence>
<feature type="domain" description="Terpene synthase metal-binding" evidence="5">
    <location>
        <begin position="257"/>
        <end position="493"/>
    </location>
</feature>
<dbReference type="OrthoDB" id="1877784at2759"/>
<dbReference type="Pfam" id="PF01397">
    <property type="entry name" value="Terpene_synth"/>
    <property type="match status" value="1"/>
</dbReference>
<dbReference type="PANTHER" id="PTHR31225">
    <property type="entry name" value="OS04G0344100 PROTEIN-RELATED"/>
    <property type="match status" value="1"/>
</dbReference>
<comment type="cofactor">
    <cofactor evidence="2">
        <name>Mg(2+)</name>
        <dbReference type="ChEBI" id="CHEBI:18420"/>
    </cofactor>
</comment>
<dbReference type="InterPro" id="IPR008949">
    <property type="entry name" value="Isoprenoid_synthase_dom_sf"/>
</dbReference>
<evidence type="ECO:0000256" key="3">
    <source>
        <dbReference type="ARBA" id="ARBA00022723"/>
    </source>
</evidence>
<dbReference type="Gene3D" id="1.50.10.130">
    <property type="entry name" value="Terpene synthase, N-terminal domain"/>
    <property type="match status" value="1"/>
</dbReference>
<dbReference type="Gene3D" id="1.10.600.10">
    <property type="entry name" value="Farnesyl Diphosphate Synthase"/>
    <property type="match status" value="1"/>
</dbReference>
<name>A0A835ANR5_9POAL</name>
<dbReference type="InterPro" id="IPR044814">
    <property type="entry name" value="Terpene_cyclase_plant_C1"/>
</dbReference>
<dbReference type="AlphaFoldDB" id="A0A835ANR5"/>
<reference evidence="6" key="1">
    <citation type="submission" date="2020-07" db="EMBL/GenBank/DDBJ databases">
        <title>Genome sequence and genetic diversity analysis of an under-domesticated orphan crop, white fonio (Digitaria exilis).</title>
        <authorList>
            <person name="Bennetzen J.L."/>
            <person name="Chen S."/>
            <person name="Ma X."/>
            <person name="Wang X."/>
            <person name="Yssel A.E.J."/>
            <person name="Chaluvadi S.R."/>
            <person name="Johnson M."/>
            <person name="Gangashetty P."/>
            <person name="Hamidou F."/>
            <person name="Sanogo M.D."/>
            <person name="Zwaenepoel A."/>
            <person name="Wallace J."/>
            <person name="Van De Peer Y."/>
            <person name="Van Deynze A."/>
        </authorList>
    </citation>
    <scope>NUCLEOTIDE SEQUENCE</scope>
    <source>
        <tissue evidence="6">Leaves</tissue>
    </source>
</reference>
<comment type="cofactor">
    <cofactor evidence="1">
        <name>Mn(2+)</name>
        <dbReference type="ChEBI" id="CHEBI:29035"/>
    </cofactor>
</comment>
<evidence type="ECO:0000313" key="7">
    <source>
        <dbReference type="Proteomes" id="UP000636709"/>
    </source>
</evidence>
<dbReference type="SFLD" id="SFLDG01019">
    <property type="entry name" value="Terpene_Cyclase_Like_1_C_Termi"/>
    <property type="match status" value="1"/>
</dbReference>
<dbReference type="GO" id="GO:0000287">
    <property type="term" value="F:magnesium ion binding"/>
    <property type="evidence" value="ECO:0007669"/>
    <property type="project" value="InterPro"/>
</dbReference>
<dbReference type="GO" id="GO:0016102">
    <property type="term" value="P:diterpenoid biosynthetic process"/>
    <property type="evidence" value="ECO:0007669"/>
    <property type="project" value="InterPro"/>
</dbReference>
<evidence type="ECO:0000313" key="6">
    <source>
        <dbReference type="EMBL" id="KAF8668112.1"/>
    </source>
</evidence>
<evidence type="ECO:0000256" key="2">
    <source>
        <dbReference type="ARBA" id="ARBA00001946"/>
    </source>
</evidence>
<dbReference type="InterPro" id="IPR008930">
    <property type="entry name" value="Terpenoid_cyclase/PrenylTrfase"/>
</dbReference>
<dbReference type="InterPro" id="IPR005630">
    <property type="entry name" value="Terpene_synthase_metal-bd"/>
</dbReference>
<feature type="domain" description="Terpene synthase N-terminal" evidence="4">
    <location>
        <begin position="23"/>
        <end position="199"/>
    </location>
</feature>
<dbReference type="SUPFAM" id="SSF48239">
    <property type="entry name" value="Terpenoid cyclases/Protein prenyltransferases"/>
    <property type="match status" value="1"/>
</dbReference>
<dbReference type="GO" id="GO:0010333">
    <property type="term" value="F:terpene synthase activity"/>
    <property type="evidence" value="ECO:0007669"/>
    <property type="project" value="InterPro"/>
</dbReference>
<sequence length="552" mass="64399">MAASKAIDDSKETIVDGFEPSLWGDFFVTYTPLLQQRSEEWMRERRDQLKGEVRRMFEDGKAMSMADTVKLVDTLERLGIDDHFVKEIDTALNRVYNEELDFGNSNDLHVVALRFRLLRQHGFWVPTDVFDKFRDNETGSFNINIRNDPRGLLSLYNAAHMVVPGEMVLDDAISFARRHLEAAKGKLESPMEEQVSRALHIPLPRFMWQMETVHYITEYEKEDPHDSMILELARLNFILLRSVHLKELKSLSLWWRDLYDSVKLTYSRDRIVECYFYSITLFHGEENSIARIILTKMYAILVLLDDTFDVRATFEEAQMLDEAVQRWDESAVSLLPDYLRMFYIKTLSNFNDIEDMLEPSQKYRMAYVKEQFKLQSNYCLQQAKWLNENCLPSFKEQIHMAVRTTALQYFLLMTLMGAGQVVNNEAFEWGLTMPDMSYATAEIGRFINDIAAYKLGKCKNDFPSVVECYMKEYDMTGEEATAAVADMMEQAWRRMNKDYIGMKPTIAPVAQCLLNTARCFETFYVQGTKDGLTYGRDVKELIATYFLKQVHV</sequence>
<keyword evidence="7" id="KW-1185">Reference proteome</keyword>
<accession>A0A835ANR5</accession>
<dbReference type="InterPro" id="IPR050148">
    <property type="entry name" value="Terpene_synthase-like"/>
</dbReference>
<evidence type="ECO:0000259" key="5">
    <source>
        <dbReference type="Pfam" id="PF03936"/>
    </source>
</evidence>
<evidence type="ECO:0000256" key="1">
    <source>
        <dbReference type="ARBA" id="ARBA00001936"/>
    </source>
</evidence>
<dbReference type="Proteomes" id="UP000636709">
    <property type="component" value="Unassembled WGS sequence"/>
</dbReference>
<dbReference type="InterPro" id="IPR001906">
    <property type="entry name" value="Terpene_synth_N"/>
</dbReference>
<dbReference type="SUPFAM" id="SSF48576">
    <property type="entry name" value="Terpenoid synthases"/>
    <property type="match status" value="1"/>
</dbReference>
<dbReference type="InterPro" id="IPR036965">
    <property type="entry name" value="Terpene_synth_N_sf"/>
</dbReference>